<evidence type="ECO:0000256" key="3">
    <source>
        <dbReference type="ARBA" id="ARBA00008773"/>
    </source>
</evidence>
<feature type="domain" description="X8" evidence="17">
    <location>
        <begin position="542"/>
        <end position="621"/>
    </location>
</feature>
<dbReference type="Pfam" id="PF07983">
    <property type="entry name" value="X8"/>
    <property type="match status" value="1"/>
</dbReference>
<evidence type="ECO:0000256" key="8">
    <source>
        <dbReference type="ARBA" id="ARBA00022801"/>
    </source>
</evidence>
<dbReference type="GO" id="GO:0006952">
    <property type="term" value="P:defense response"/>
    <property type="evidence" value="ECO:0007669"/>
    <property type="project" value="UniProtKB-KW"/>
</dbReference>
<evidence type="ECO:0000259" key="17">
    <source>
        <dbReference type="SMART" id="SM00768"/>
    </source>
</evidence>
<keyword evidence="8 15" id="KW-0378">Hydrolase</keyword>
<dbReference type="Gene3D" id="3.20.20.80">
    <property type="entry name" value="Glycosidases"/>
    <property type="match status" value="1"/>
</dbReference>
<dbReference type="FunFam" id="3.20.20.80:FF:000002">
    <property type="entry name" value="Glucan endo-1,3-beta-glucosidase 3"/>
    <property type="match status" value="1"/>
</dbReference>
<evidence type="ECO:0000256" key="9">
    <source>
        <dbReference type="ARBA" id="ARBA00022821"/>
    </source>
</evidence>
<dbReference type="Proteomes" id="UP000797356">
    <property type="component" value="Chromosome 1"/>
</dbReference>
<gene>
    <name evidence="18" type="ORF">COCNU_01G010130</name>
</gene>
<dbReference type="InterPro" id="IPR000490">
    <property type="entry name" value="Glyco_hydro_17"/>
</dbReference>
<dbReference type="FunFam" id="1.20.58.1040:FF:000001">
    <property type="entry name" value="Glucan endo-1,3-beta-glucosidase 4"/>
    <property type="match status" value="1"/>
</dbReference>
<dbReference type="InterPro" id="IPR044965">
    <property type="entry name" value="Glyco_hydro_17_plant"/>
</dbReference>
<evidence type="ECO:0000256" key="6">
    <source>
        <dbReference type="ARBA" id="ARBA00022622"/>
    </source>
</evidence>
<keyword evidence="6" id="KW-0449">Lipoprotein</keyword>
<dbReference type="GO" id="GO:0005886">
    <property type="term" value="C:plasma membrane"/>
    <property type="evidence" value="ECO:0007669"/>
    <property type="project" value="UniProtKB-SubCell"/>
</dbReference>
<evidence type="ECO:0000256" key="14">
    <source>
        <dbReference type="RuleBase" id="RU004335"/>
    </source>
</evidence>
<evidence type="ECO:0000256" key="15">
    <source>
        <dbReference type="RuleBase" id="RU004336"/>
    </source>
</evidence>
<reference evidence="18" key="1">
    <citation type="journal article" date="2017" name="Gigascience">
        <title>The genome draft of coconut (Cocos nucifera).</title>
        <authorList>
            <person name="Xiao Y."/>
            <person name="Xu P."/>
            <person name="Fan H."/>
            <person name="Baudouin L."/>
            <person name="Xia W."/>
            <person name="Bocs S."/>
            <person name="Xu J."/>
            <person name="Li Q."/>
            <person name="Guo A."/>
            <person name="Zhou L."/>
            <person name="Li J."/>
            <person name="Wu Y."/>
            <person name="Ma Z."/>
            <person name="Armero A."/>
            <person name="Issali A.E."/>
            <person name="Liu N."/>
            <person name="Peng M."/>
            <person name="Yang Y."/>
        </authorList>
    </citation>
    <scope>NUCLEOTIDE SEQUENCE</scope>
    <source>
        <tissue evidence="18">Spear leaf of Hainan Tall coconut</tissue>
    </source>
</reference>
<keyword evidence="13 15" id="KW-0326">Glycosidase</keyword>
<dbReference type="InterPro" id="IPR017853">
    <property type="entry name" value="GH"/>
</dbReference>
<comment type="similarity">
    <text evidence="3 14">Belongs to the glycosyl hydrolase 17 family.</text>
</comment>
<sequence length="622" mass="67967">MDPIEGEVRKEFGSCKILTKGEIREEFSFRRSLTEGEIWEEFSFRRSLTEGEIWKEFDSCRSPIEGGIWEEFGSLRCPTEGEIREEFGFYRSSIERGIWKKFGSRRSSATEGEIWEEFGFRRSLTEEGIRKEFGSRRSLTEREIHKKFGSHRSSTEREIWEEFGFQAGAIGVNYGRVANNLPPPAKVVQLLKAQGIEQVKLYDVDPTVLRALAGTAIRVVVSLPNEQLAAAASRQGFALAWVQRNVAAYHPATRIQAIAVGNEVFVNPRNLTAALVLAMQNVHTALARLGLDGDVKVSSPIALTALQNSYPSSAGSFRSDLAEPVMKPLLELLRQTGSYLMVNAYPFFAYEANTDVISLDYALFRPNSGVLDSGSGLKYYSLLDAQIDAVFAAMSALKYDDVRVVISETGWPSKGDANETGAGAANAAAYNGNLVRRVLSGNAGTPRRPQADLDVYLFALFNEDQKPGPTSERNYGLFYPDEEKVYDIEFTLSGGGGGGSGLRWQEDRGRAKGGGDGSSSPSTSTSTSTGSGRVSASSTGEKWCVANGMVGRERLQAALDYACGEGGADCRPIQPGADCYEPNTLEAHSSYAFNSYFQKKGRGVGTCDFEGAAYVVSQHPSE</sequence>
<comment type="subcellular location">
    <subcellularLocation>
        <location evidence="2">Cell membrane</location>
        <topology evidence="2">Lipid-anchor</topology>
        <topology evidence="2">GPI-anchor</topology>
    </subcellularLocation>
</comment>
<evidence type="ECO:0000256" key="2">
    <source>
        <dbReference type="ARBA" id="ARBA00004609"/>
    </source>
</evidence>
<reference evidence="18" key="2">
    <citation type="submission" date="2019-07" db="EMBL/GenBank/DDBJ databases">
        <authorList>
            <person name="Yang Y."/>
            <person name="Bocs S."/>
            <person name="Baudouin L."/>
        </authorList>
    </citation>
    <scope>NUCLEOTIDE SEQUENCE</scope>
    <source>
        <tissue evidence="18">Spear leaf of Hainan Tall coconut</tissue>
    </source>
</reference>
<feature type="compositionally biased region" description="Low complexity" evidence="16">
    <location>
        <begin position="518"/>
        <end position="537"/>
    </location>
</feature>
<keyword evidence="19" id="KW-1185">Reference proteome</keyword>
<comment type="catalytic activity">
    <reaction evidence="1">
        <text>Hydrolysis of (1-&gt;3)-beta-D-glucosidic linkages in (1-&gt;3)-beta-D-glucans.</text>
        <dbReference type="EC" id="3.2.1.39"/>
    </reaction>
</comment>
<evidence type="ECO:0000313" key="18">
    <source>
        <dbReference type="EMBL" id="KAG1327079.1"/>
    </source>
</evidence>
<feature type="region of interest" description="Disordered" evidence="16">
    <location>
        <begin position="497"/>
        <end position="537"/>
    </location>
</feature>
<evidence type="ECO:0000256" key="4">
    <source>
        <dbReference type="ARBA" id="ARBA00012780"/>
    </source>
</evidence>
<dbReference type="Gene3D" id="1.20.58.1040">
    <property type="match status" value="1"/>
</dbReference>
<evidence type="ECO:0000256" key="12">
    <source>
        <dbReference type="ARBA" id="ARBA00023180"/>
    </source>
</evidence>
<name>A0A8K0HVV2_COCNU</name>
<accession>A0A8K0HVV2</accession>
<proteinExistence type="inferred from homology"/>
<dbReference type="EC" id="3.2.1.39" evidence="4"/>
<dbReference type="GO" id="GO:0005975">
    <property type="term" value="P:carbohydrate metabolic process"/>
    <property type="evidence" value="ECO:0007669"/>
    <property type="project" value="InterPro"/>
</dbReference>
<evidence type="ECO:0000256" key="13">
    <source>
        <dbReference type="ARBA" id="ARBA00023295"/>
    </source>
</evidence>
<protein>
    <recommendedName>
        <fullName evidence="4">glucan endo-1,3-beta-D-glucosidase</fullName>
        <ecNumber evidence="4">3.2.1.39</ecNumber>
    </recommendedName>
</protein>
<evidence type="ECO:0000313" key="19">
    <source>
        <dbReference type="Proteomes" id="UP000797356"/>
    </source>
</evidence>
<evidence type="ECO:0000256" key="10">
    <source>
        <dbReference type="ARBA" id="ARBA00023136"/>
    </source>
</evidence>
<keyword evidence="12" id="KW-0325">Glycoprotein</keyword>
<keyword evidence="5" id="KW-1003">Cell membrane</keyword>
<keyword evidence="6" id="KW-0336">GPI-anchor</keyword>
<dbReference type="GO" id="GO:0009506">
    <property type="term" value="C:plasmodesma"/>
    <property type="evidence" value="ECO:0007669"/>
    <property type="project" value="UniProtKB-ARBA"/>
</dbReference>
<evidence type="ECO:0000256" key="16">
    <source>
        <dbReference type="SAM" id="MobiDB-lite"/>
    </source>
</evidence>
<dbReference type="GO" id="GO:0042973">
    <property type="term" value="F:glucan endo-1,3-beta-D-glucosidase activity"/>
    <property type="evidence" value="ECO:0007669"/>
    <property type="project" value="UniProtKB-EC"/>
</dbReference>
<keyword evidence="7" id="KW-0732">Signal</keyword>
<dbReference type="AlphaFoldDB" id="A0A8K0HVV2"/>
<dbReference type="EMBL" id="CM017872">
    <property type="protein sequence ID" value="KAG1327079.1"/>
    <property type="molecule type" value="Genomic_DNA"/>
</dbReference>
<keyword evidence="9" id="KW-0611">Plant defense</keyword>
<keyword evidence="11" id="KW-1015">Disulfide bond</keyword>
<dbReference type="GO" id="GO:0098552">
    <property type="term" value="C:side of membrane"/>
    <property type="evidence" value="ECO:0007669"/>
    <property type="project" value="UniProtKB-KW"/>
</dbReference>
<dbReference type="OrthoDB" id="941679at2759"/>
<evidence type="ECO:0000256" key="1">
    <source>
        <dbReference type="ARBA" id="ARBA00000382"/>
    </source>
</evidence>
<dbReference type="Pfam" id="PF00332">
    <property type="entry name" value="Glyco_hydro_17"/>
    <property type="match status" value="1"/>
</dbReference>
<evidence type="ECO:0000256" key="5">
    <source>
        <dbReference type="ARBA" id="ARBA00022475"/>
    </source>
</evidence>
<dbReference type="SUPFAM" id="SSF51445">
    <property type="entry name" value="(Trans)glycosidases"/>
    <property type="match status" value="1"/>
</dbReference>
<keyword evidence="10" id="KW-0472">Membrane</keyword>
<dbReference type="PROSITE" id="PS00587">
    <property type="entry name" value="GLYCOSYL_HYDROL_F17"/>
    <property type="match status" value="1"/>
</dbReference>
<organism evidence="18 19">
    <name type="scientific">Cocos nucifera</name>
    <name type="common">Coconut palm</name>
    <dbReference type="NCBI Taxonomy" id="13894"/>
    <lineage>
        <taxon>Eukaryota</taxon>
        <taxon>Viridiplantae</taxon>
        <taxon>Streptophyta</taxon>
        <taxon>Embryophyta</taxon>
        <taxon>Tracheophyta</taxon>
        <taxon>Spermatophyta</taxon>
        <taxon>Magnoliopsida</taxon>
        <taxon>Liliopsida</taxon>
        <taxon>Arecaceae</taxon>
        <taxon>Arecoideae</taxon>
        <taxon>Cocoseae</taxon>
        <taxon>Attaleinae</taxon>
        <taxon>Cocos</taxon>
    </lineage>
</organism>
<evidence type="ECO:0000256" key="7">
    <source>
        <dbReference type="ARBA" id="ARBA00022729"/>
    </source>
</evidence>
<evidence type="ECO:0000256" key="11">
    <source>
        <dbReference type="ARBA" id="ARBA00023157"/>
    </source>
</evidence>
<dbReference type="PANTHER" id="PTHR32227">
    <property type="entry name" value="GLUCAN ENDO-1,3-BETA-GLUCOSIDASE BG1-RELATED-RELATED"/>
    <property type="match status" value="1"/>
</dbReference>
<dbReference type="SMART" id="SM00768">
    <property type="entry name" value="X8"/>
    <property type="match status" value="1"/>
</dbReference>
<comment type="caution">
    <text evidence="18">The sequence shown here is derived from an EMBL/GenBank/DDBJ whole genome shotgun (WGS) entry which is preliminary data.</text>
</comment>
<dbReference type="InterPro" id="IPR012946">
    <property type="entry name" value="X8"/>
</dbReference>